<feature type="domain" description="Peptidase C51" evidence="2">
    <location>
        <begin position="38"/>
        <end position="123"/>
    </location>
</feature>
<evidence type="ECO:0000313" key="3">
    <source>
        <dbReference type="EMBL" id="SEF57427.1"/>
    </source>
</evidence>
<dbReference type="Pfam" id="PF05257">
    <property type="entry name" value="CHAP"/>
    <property type="match status" value="1"/>
</dbReference>
<feature type="compositionally biased region" description="Low complexity" evidence="1">
    <location>
        <begin position="309"/>
        <end position="321"/>
    </location>
</feature>
<feature type="compositionally biased region" description="Basic residues" evidence="1">
    <location>
        <begin position="322"/>
        <end position="336"/>
    </location>
</feature>
<dbReference type="InterPro" id="IPR038765">
    <property type="entry name" value="Papain-like_cys_pep_sf"/>
</dbReference>
<dbReference type="InterPro" id="IPR007921">
    <property type="entry name" value="CHAP_dom"/>
</dbReference>
<proteinExistence type="predicted"/>
<reference evidence="3 4" key="1">
    <citation type="submission" date="2016-10" db="EMBL/GenBank/DDBJ databases">
        <authorList>
            <person name="de Groot N.N."/>
        </authorList>
    </citation>
    <scope>NUCLEOTIDE SEQUENCE [LARGE SCALE GENOMIC DNA]</scope>
    <source>
        <strain evidence="3 4">CGMCC 4.7037</strain>
    </source>
</reference>
<dbReference type="SUPFAM" id="SSF54001">
    <property type="entry name" value="Cysteine proteinases"/>
    <property type="match status" value="1"/>
</dbReference>
<protein>
    <submittedName>
        <fullName evidence="3">CHAP domain-containing protein</fullName>
    </submittedName>
</protein>
<evidence type="ECO:0000256" key="1">
    <source>
        <dbReference type="SAM" id="MobiDB-lite"/>
    </source>
</evidence>
<dbReference type="Proteomes" id="UP000236732">
    <property type="component" value="Unassembled WGS sequence"/>
</dbReference>
<feature type="region of interest" description="Disordered" evidence="1">
    <location>
        <begin position="309"/>
        <end position="346"/>
    </location>
</feature>
<keyword evidence="4" id="KW-1185">Reference proteome</keyword>
<evidence type="ECO:0000313" key="4">
    <source>
        <dbReference type="Proteomes" id="UP000236732"/>
    </source>
</evidence>
<name>A0A1H5T601_9ACTN</name>
<dbReference type="EMBL" id="FNVT01000001">
    <property type="protein sequence ID" value="SEF57427.1"/>
    <property type="molecule type" value="Genomic_DNA"/>
</dbReference>
<dbReference type="AlphaFoldDB" id="A0A1H5T601"/>
<gene>
    <name evidence="3" type="ORF">SAMN05444920_101107</name>
</gene>
<feature type="compositionally biased region" description="Basic and acidic residues" evidence="1">
    <location>
        <begin position="151"/>
        <end position="162"/>
    </location>
</feature>
<feature type="region of interest" description="Disordered" evidence="1">
    <location>
        <begin position="151"/>
        <end position="283"/>
    </location>
</feature>
<feature type="compositionally biased region" description="Polar residues" evidence="1">
    <location>
        <begin position="192"/>
        <end position="206"/>
    </location>
</feature>
<feature type="region of interest" description="Disordered" evidence="1">
    <location>
        <begin position="502"/>
        <end position="549"/>
    </location>
</feature>
<evidence type="ECO:0000259" key="2">
    <source>
        <dbReference type="Pfam" id="PF05257"/>
    </source>
</evidence>
<feature type="region of interest" description="Disordered" evidence="1">
    <location>
        <begin position="379"/>
        <end position="403"/>
    </location>
</feature>
<organism evidence="3 4">
    <name type="scientific">Nonomuraea solani</name>
    <dbReference type="NCBI Taxonomy" id="1144553"/>
    <lineage>
        <taxon>Bacteria</taxon>
        <taxon>Bacillati</taxon>
        <taxon>Actinomycetota</taxon>
        <taxon>Actinomycetes</taxon>
        <taxon>Streptosporangiales</taxon>
        <taxon>Streptosporangiaceae</taxon>
        <taxon>Nonomuraea</taxon>
    </lineage>
</organism>
<sequence>MQKYIDLLESQLGYSEKSGDYTKFGDWYGKNIEFDADYASAPWCDMYLSWAAHKLGYEEWIGQFAWTVAHAKWFKEQDAWGKTPKVGAFVFYDWSGTNSIDRIDHVGIVTRIEGDTIYTIEGNIDGGVAKRKERDTSKVVGYGYPQRVKERLDKEAAKKEAPIEIGDEALSSMIPRPDGDPVPLIAHPGESAQKQDQGRIQLQNESPAKGKTKTQTRAEEPARQPATSPQKAPQAAPSGTPTGAPKKGKHAKPATADTTAETAKPLPTHVDASAGSPLPSVDSPTLIGSALVAAIALLAVAKTRRLRLAPAPAAAASSRPSRPSRSKAGRRRRRRATTAPVTATVSRRDPLEVLDAPKRSVETPRHRRLETRPFDLATDAAPAQAASRPHRHAAGTKPLDTEPFTPAFDADPFEADFDRSSFAFTEDTGTIAAIQDDTGPLELILDTGPLRRVVDTGPFERIVIPGATSPWDAFAPSRRRDISATYRGRRRSPVVEEGAVFQTDAPPRGRRHRQAFPQETPLRGRRHRAVPDDDGRLVGAGGGRGRHRA</sequence>
<accession>A0A1H5T601</accession>